<sequence length="163" mass="18052">MIVGASLGAVFFVALIILIIVILLRRKKRQEKDTESVLPKESSMKISEDDQLGESQYESVNQVEAAKLLGSPNSKNNTRFQPPPENCEYAVVNKANKRRKEADLVYAQLAEFDNETDATKPPKSPSYEPTVYADVEVPPPELPAREDPDSSQPTYANLDTTGV</sequence>
<evidence type="ECO:0000313" key="4">
    <source>
        <dbReference type="Proteomes" id="UP001159428"/>
    </source>
</evidence>
<keyword evidence="2" id="KW-0812">Transmembrane</keyword>
<feature type="compositionally biased region" description="Polar residues" evidence="1">
    <location>
        <begin position="150"/>
        <end position="163"/>
    </location>
</feature>
<evidence type="ECO:0000256" key="2">
    <source>
        <dbReference type="SAM" id="Phobius"/>
    </source>
</evidence>
<feature type="region of interest" description="Disordered" evidence="1">
    <location>
        <begin position="110"/>
        <end position="163"/>
    </location>
</feature>
<dbReference type="AlphaFoldDB" id="A0AAU9WU54"/>
<evidence type="ECO:0000313" key="3">
    <source>
        <dbReference type="EMBL" id="CAH3126191.1"/>
    </source>
</evidence>
<feature type="region of interest" description="Disordered" evidence="1">
    <location>
        <begin position="32"/>
        <end position="56"/>
    </location>
</feature>
<evidence type="ECO:0000256" key="1">
    <source>
        <dbReference type="SAM" id="MobiDB-lite"/>
    </source>
</evidence>
<protein>
    <submittedName>
        <fullName evidence="3">Uncharacterized protein</fullName>
    </submittedName>
</protein>
<proteinExistence type="predicted"/>
<gene>
    <name evidence="3" type="ORF">PMEA_00011979</name>
</gene>
<feature type="transmembrane region" description="Helical" evidence="2">
    <location>
        <begin position="6"/>
        <end position="24"/>
    </location>
</feature>
<dbReference type="EMBL" id="CALNXJ010000021">
    <property type="protein sequence ID" value="CAH3126191.1"/>
    <property type="molecule type" value="Genomic_DNA"/>
</dbReference>
<keyword evidence="4" id="KW-1185">Reference proteome</keyword>
<dbReference type="Proteomes" id="UP001159428">
    <property type="component" value="Unassembled WGS sequence"/>
</dbReference>
<keyword evidence="2" id="KW-1133">Transmembrane helix</keyword>
<keyword evidence="2" id="KW-0472">Membrane</keyword>
<reference evidence="3 4" key="1">
    <citation type="submission" date="2022-05" db="EMBL/GenBank/DDBJ databases">
        <authorList>
            <consortium name="Genoscope - CEA"/>
            <person name="William W."/>
        </authorList>
    </citation>
    <scope>NUCLEOTIDE SEQUENCE [LARGE SCALE GENOMIC DNA]</scope>
</reference>
<name>A0AAU9WU54_9CNID</name>
<comment type="caution">
    <text evidence="3">The sequence shown here is derived from an EMBL/GenBank/DDBJ whole genome shotgun (WGS) entry which is preliminary data.</text>
</comment>
<accession>A0AAU9WU54</accession>
<organism evidence="3 4">
    <name type="scientific">Pocillopora meandrina</name>
    <dbReference type="NCBI Taxonomy" id="46732"/>
    <lineage>
        <taxon>Eukaryota</taxon>
        <taxon>Metazoa</taxon>
        <taxon>Cnidaria</taxon>
        <taxon>Anthozoa</taxon>
        <taxon>Hexacorallia</taxon>
        <taxon>Scleractinia</taxon>
        <taxon>Astrocoeniina</taxon>
        <taxon>Pocilloporidae</taxon>
        <taxon>Pocillopora</taxon>
    </lineage>
</organism>